<feature type="repeat" description="Solcar" evidence="9">
    <location>
        <begin position="184"/>
        <end position="272"/>
    </location>
</feature>
<dbReference type="InterPro" id="IPR023395">
    <property type="entry name" value="MCP_dom_sf"/>
</dbReference>
<keyword evidence="3 10" id="KW-0813">Transport</keyword>
<evidence type="ECO:0000256" key="4">
    <source>
        <dbReference type="ARBA" id="ARBA00022692"/>
    </source>
</evidence>
<evidence type="ECO:0000256" key="7">
    <source>
        <dbReference type="ARBA" id="ARBA00022989"/>
    </source>
</evidence>
<evidence type="ECO:0000313" key="12">
    <source>
        <dbReference type="EMBL" id="EEH42315.1"/>
    </source>
</evidence>
<evidence type="ECO:0000313" key="13">
    <source>
        <dbReference type="Proteomes" id="UP000001628"/>
    </source>
</evidence>
<dbReference type="GeneID" id="22585696"/>
<proteinExistence type="inferred from homology"/>
<dbReference type="VEuPathDB" id="FungiDB:PADG_07135"/>
<evidence type="ECO:0008006" key="14">
    <source>
        <dbReference type="Google" id="ProtNLM"/>
    </source>
</evidence>
<keyword evidence="13" id="KW-1185">Reference proteome</keyword>
<evidence type="ECO:0000256" key="6">
    <source>
        <dbReference type="ARBA" id="ARBA00022792"/>
    </source>
</evidence>
<dbReference type="OMA" id="FYNYLRP"/>
<accession>C1GIP9</accession>
<dbReference type="Gene3D" id="1.50.40.10">
    <property type="entry name" value="Mitochondrial carrier domain"/>
    <property type="match status" value="1"/>
</dbReference>
<keyword evidence="7 11" id="KW-1133">Transmembrane helix</keyword>
<dbReference type="EMBL" id="KN275966">
    <property type="protein sequence ID" value="EEH42315.1"/>
    <property type="molecule type" value="Genomic_DNA"/>
</dbReference>
<dbReference type="InterPro" id="IPR018108">
    <property type="entry name" value="MCP_transmembrane"/>
</dbReference>
<feature type="transmembrane region" description="Helical" evidence="11">
    <location>
        <begin position="245"/>
        <end position="265"/>
    </location>
</feature>
<dbReference type="Pfam" id="PF00153">
    <property type="entry name" value="Mito_carr"/>
    <property type="match status" value="3"/>
</dbReference>
<evidence type="ECO:0000256" key="2">
    <source>
        <dbReference type="ARBA" id="ARBA00006375"/>
    </source>
</evidence>
<dbReference type="GO" id="GO:0016020">
    <property type="term" value="C:membrane"/>
    <property type="evidence" value="ECO:0007669"/>
    <property type="project" value="UniProtKB-SubCell"/>
</dbReference>
<evidence type="ECO:0000256" key="1">
    <source>
        <dbReference type="ARBA" id="ARBA00004141"/>
    </source>
</evidence>
<organism evidence="12 13">
    <name type="scientific">Paracoccidioides brasiliensis (strain Pb18)</name>
    <dbReference type="NCBI Taxonomy" id="502780"/>
    <lineage>
        <taxon>Eukaryota</taxon>
        <taxon>Fungi</taxon>
        <taxon>Dikarya</taxon>
        <taxon>Ascomycota</taxon>
        <taxon>Pezizomycotina</taxon>
        <taxon>Eurotiomycetes</taxon>
        <taxon>Eurotiomycetidae</taxon>
        <taxon>Onygenales</taxon>
        <taxon>Ajellomycetaceae</taxon>
        <taxon>Paracoccidioides</taxon>
    </lineage>
</organism>
<keyword evidence="5" id="KW-0677">Repeat</keyword>
<feature type="transmembrane region" description="Helical" evidence="11">
    <location>
        <begin position="285"/>
        <end position="305"/>
    </location>
</feature>
<feature type="repeat" description="Solcar" evidence="9">
    <location>
        <begin position="282"/>
        <end position="379"/>
    </location>
</feature>
<dbReference type="PANTHER" id="PTHR45939">
    <property type="entry name" value="PEROXISOMAL MEMBRANE PROTEIN PMP34-RELATED"/>
    <property type="match status" value="1"/>
</dbReference>
<dbReference type="OrthoDB" id="18574at2759"/>
<keyword evidence="6" id="KW-0999">Mitochondrion inner membrane</keyword>
<evidence type="ECO:0000256" key="8">
    <source>
        <dbReference type="ARBA" id="ARBA00023136"/>
    </source>
</evidence>
<dbReference type="AlphaFoldDB" id="C1GIP9"/>
<comment type="subcellular location">
    <subcellularLocation>
        <location evidence="1">Membrane</location>
        <topology evidence="1">Multi-pass membrane protein</topology>
    </subcellularLocation>
</comment>
<name>C1GIP9_PARBD</name>
<protein>
    <recommendedName>
        <fullName evidence="14">Mitochondrial carrier protein</fullName>
    </recommendedName>
</protein>
<feature type="repeat" description="Solcar" evidence="9">
    <location>
        <begin position="51"/>
        <end position="171"/>
    </location>
</feature>
<keyword evidence="8 9" id="KW-0472">Membrane</keyword>
<dbReference type="PROSITE" id="PS50920">
    <property type="entry name" value="SOLCAR"/>
    <property type="match status" value="3"/>
</dbReference>
<dbReference type="PANTHER" id="PTHR45939:SF2">
    <property type="entry name" value="CARRIER PROTEIN, PUTATIVE (AFU_ORTHOLOGUE AFUA_2G13870)-RELATED"/>
    <property type="match status" value="1"/>
</dbReference>
<evidence type="ECO:0000256" key="11">
    <source>
        <dbReference type="SAM" id="Phobius"/>
    </source>
</evidence>
<sequence length="479" mass="52590">MPIDPDVPYDAVIESFELYHIYHSPSRDGLELQYDTGGADWNAAVLKGPALPSLGQATAGAVGAAVPTIVMYPLSLIVTRLQLQRQLRAERERSRGGKERERWKGGEIVDESDRTGDGGDEQYAGILDGANKIYKNEGGWSGLYTGVTEATGKAVVESFVFFLSYSFLRRRRLRARGLKAHALLPVLDELAVGYLAEGFMKLITAPISTVLTQKQVEGLSKKKQHPSTTRDIVSTIIAKKGIKGLWSGCSASLFLSLNPSITFLLSEVLKFSLLPREKRKHPPAAAIFIFAVLSKAFASSLTYPFSMAKTRAQAAATSTPASTAPAQPPSPQPTVLHTIYSIARTEGPTALYAGLTGDVLRRFFSHGIAMLAKDSVYALIVRCYYMLLVLLRRYPSPEELLARAKERAGELAESTGETVGELARSVKERAGEGVAEVKRKVVEEVYSSEVAEMVGEYVEDEAEEWRTLYRWFWDKGKSS</sequence>
<dbReference type="HOGENOM" id="CLU_015166_6_2_1"/>
<dbReference type="RefSeq" id="XP_010762559.1">
    <property type="nucleotide sequence ID" value="XM_010764257.1"/>
</dbReference>
<evidence type="ECO:0000256" key="9">
    <source>
        <dbReference type="PROSITE-ProRule" id="PRU00282"/>
    </source>
</evidence>
<dbReference type="InParanoid" id="C1GIP9"/>
<evidence type="ECO:0000256" key="3">
    <source>
        <dbReference type="ARBA" id="ARBA00022448"/>
    </source>
</evidence>
<keyword evidence="4 9" id="KW-0812">Transmembrane</keyword>
<dbReference type="Proteomes" id="UP000001628">
    <property type="component" value="Unassembled WGS sequence"/>
</dbReference>
<dbReference type="InterPro" id="IPR052217">
    <property type="entry name" value="Mito/Peroxisomal_Carrier"/>
</dbReference>
<dbReference type="KEGG" id="pbn:PADG_07135"/>
<reference evidence="12 13" key="1">
    <citation type="journal article" date="2011" name="PLoS Genet.">
        <title>Comparative genomic analysis of human fungal pathogens causing paracoccidioidomycosis.</title>
        <authorList>
            <person name="Desjardins C.A."/>
            <person name="Champion M.D."/>
            <person name="Holder J.W."/>
            <person name="Muszewska A."/>
            <person name="Goldberg J."/>
            <person name="Bailao A.M."/>
            <person name="Brigido M.M."/>
            <person name="Ferreira M.E."/>
            <person name="Garcia A.M."/>
            <person name="Grynberg M."/>
            <person name="Gujja S."/>
            <person name="Heiman D.I."/>
            <person name="Henn M.R."/>
            <person name="Kodira C.D."/>
            <person name="Leon-Narvaez H."/>
            <person name="Longo L.V."/>
            <person name="Ma L.J."/>
            <person name="Malavazi I."/>
            <person name="Matsuo A.L."/>
            <person name="Morais F.V."/>
            <person name="Pereira M."/>
            <person name="Rodriguez-Brito S."/>
            <person name="Sakthikumar S."/>
            <person name="Salem-Izacc S.M."/>
            <person name="Sykes S.M."/>
            <person name="Teixeira M.M."/>
            <person name="Vallejo M.C."/>
            <person name="Walter M.E."/>
            <person name="Yandava C."/>
            <person name="Young S."/>
            <person name="Zeng Q."/>
            <person name="Zucker J."/>
            <person name="Felipe M.S."/>
            <person name="Goldman G.H."/>
            <person name="Haas B.J."/>
            <person name="McEwen J.G."/>
            <person name="Nino-Vega G."/>
            <person name="Puccia R."/>
            <person name="San-Blas G."/>
            <person name="Soares C.M."/>
            <person name="Birren B.W."/>
            <person name="Cuomo C.A."/>
        </authorList>
    </citation>
    <scope>NUCLEOTIDE SEQUENCE [LARGE SCALE GENOMIC DNA]</scope>
    <source>
        <strain evidence="12 13">Pb18</strain>
    </source>
</reference>
<comment type="similarity">
    <text evidence="2 10">Belongs to the mitochondrial carrier (TC 2.A.29) family.</text>
</comment>
<feature type="transmembrane region" description="Helical" evidence="11">
    <location>
        <begin position="57"/>
        <end position="78"/>
    </location>
</feature>
<dbReference type="STRING" id="502780.C1GIP9"/>
<gene>
    <name evidence="12" type="ORF">PADG_07135</name>
</gene>
<evidence type="ECO:0000256" key="10">
    <source>
        <dbReference type="RuleBase" id="RU000488"/>
    </source>
</evidence>
<dbReference type="eggNOG" id="KOG0769">
    <property type="taxonomic scope" value="Eukaryota"/>
</dbReference>
<dbReference type="GO" id="GO:0015217">
    <property type="term" value="F:ADP transmembrane transporter activity"/>
    <property type="evidence" value="ECO:0007669"/>
    <property type="project" value="TreeGrafter"/>
</dbReference>
<dbReference type="SUPFAM" id="SSF103506">
    <property type="entry name" value="Mitochondrial carrier"/>
    <property type="match status" value="1"/>
</dbReference>
<keyword evidence="6" id="KW-0496">Mitochondrion</keyword>
<evidence type="ECO:0000256" key="5">
    <source>
        <dbReference type="ARBA" id="ARBA00022737"/>
    </source>
</evidence>